<dbReference type="OrthoDB" id="2066548at2"/>
<accession>A0A173S7M5</accession>
<dbReference type="AlphaFoldDB" id="A0A173S7M5"/>
<protein>
    <submittedName>
        <fullName evidence="1">Uncharacterized protein</fullName>
    </submittedName>
</protein>
<evidence type="ECO:0000313" key="1">
    <source>
        <dbReference type="EMBL" id="CUM85885.1"/>
    </source>
</evidence>
<evidence type="ECO:0000313" key="2">
    <source>
        <dbReference type="Proteomes" id="UP000095597"/>
    </source>
</evidence>
<proteinExistence type="predicted"/>
<dbReference type="Proteomes" id="UP000095597">
    <property type="component" value="Unassembled WGS sequence"/>
</dbReference>
<gene>
    <name evidence="1" type="ORF">ERS852573_00850</name>
</gene>
<dbReference type="RefSeq" id="WP_055213747.1">
    <property type="nucleotide sequence ID" value="NZ_CYXO01000004.1"/>
</dbReference>
<organism evidence="1 2">
    <name type="scientific">Dorea longicatena</name>
    <dbReference type="NCBI Taxonomy" id="88431"/>
    <lineage>
        <taxon>Bacteria</taxon>
        <taxon>Bacillati</taxon>
        <taxon>Bacillota</taxon>
        <taxon>Clostridia</taxon>
        <taxon>Lachnospirales</taxon>
        <taxon>Lachnospiraceae</taxon>
        <taxon>Dorea</taxon>
    </lineage>
</organism>
<sequence length="112" mass="12660">MVKVKINGKTYNVKEMTFKEYTKMEEQGFSIIEAFRKKQLTLIAMGFVCAVVDCDRDEAENLVTQHILGGGNIIDITDAFGKAISESDFFQKMLGVVQEKKTKVEKETSPEE</sequence>
<dbReference type="EMBL" id="CYXO01000004">
    <property type="protein sequence ID" value="CUM85885.1"/>
    <property type="molecule type" value="Genomic_DNA"/>
</dbReference>
<reference evidence="1 2" key="1">
    <citation type="submission" date="2015-09" db="EMBL/GenBank/DDBJ databases">
        <authorList>
            <consortium name="Pathogen Informatics"/>
        </authorList>
    </citation>
    <scope>NUCLEOTIDE SEQUENCE [LARGE SCALE GENOMIC DNA]</scope>
    <source>
        <strain evidence="1 2">2789STDY5834961</strain>
    </source>
</reference>
<name>A0A173S7M5_9FIRM</name>